<evidence type="ECO:0000256" key="1">
    <source>
        <dbReference type="SAM" id="MobiDB-lite"/>
    </source>
</evidence>
<dbReference type="Proteomes" id="UP000467148">
    <property type="component" value="Chromosome"/>
</dbReference>
<sequence>MTGHNASSDALVFGSIEQAAQALAEAEHLAQLRARRVPTTPHELGRRIMRGYRVTPAVALIGQEIDRAIREPDQRLIIVMPPREGKSTTTAVLGTLTALRGNPDARIILASYADELAEKHSREARQLIAEHGYLLGLALSPDKASAGQWTLDGHRGGLLASGLLSGLTGHGTDGLLIVDDVVKNMTEADSPTYRRRVVAEFRSTLLTRTEPGASVVVIGTRWHPEDLIGTLLAEEPERWRVVSVPAVADSGVPDSLGRAPGEVMVSAVGRTAEHFADLRRAVGERMWWAEFQGVPTSPEGNVIRRAWLDVWRMSAMPADPVRTVVAVDPSDSGQGDAAGIVAASLTREGVVAVHRDISKPMTPEAWARAAVQLAIDTGASEIAVETFTAREGYLSVLNTTLRRYRLAHPIRVTSWPPKSNRSGRGRGDALARSAKLIQGLETGTVRLVGHLESLEGQATRWQAGQHQPDCVAAAVIAHDVLVHGGHSHFVSPIGVARRAREGRMPPPPAWMRRRIGDRP</sequence>
<organism evidence="2 3">
    <name type="scientific">Mycolicibacterium helvum</name>
    <dbReference type="NCBI Taxonomy" id="1534349"/>
    <lineage>
        <taxon>Bacteria</taxon>
        <taxon>Bacillati</taxon>
        <taxon>Actinomycetota</taxon>
        <taxon>Actinomycetes</taxon>
        <taxon>Mycobacteriales</taxon>
        <taxon>Mycobacteriaceae</taxon>
        <taxon>Mycolicibacterium</taxon>
    </lineage>
</organism>
<dbReference type="EMBL" id="AP022596">
    <property type="protein sequence ID" value="BBY67765.1"/>
    <property type="molecule type" value="Genomic_DNA"/>
</dbReference>
<dbReference type="AlphaFoldDB" id="A0A7I7TH92"/>
<name>A0A7I7TH92_9MYCO</name>
<accession>A0A7I7TH92</accession>
<evidence type="ECO:0000313" key="3">
    <source>
        <dbReference type="Proteomes" id="UP000467148"/>
    </source>
</evidence>
<keyword evidence="3" id="KW-1185">Reference proteome</keyword>
<protein>
    <recommendedName>
        <fullName evidence="4">Terminase</fullName>
    </recommendedName>
</protein>
<dbReference type="KEGG" id="mhev:MHEL_60080"/>
<reference evidence="2 3" key="1">
    <citation type="journal article" date="2019" name="Emerg. Microbes Infect.">
        <title>Comprehensive subspecies identification of 175 nontuberculous mycobacteria species based on 7547 genomic profiles.</title>
        <authorList>
            <person name="Matsumoto Y."/>
            <person name="Kinjo T."/>
            <person name="Motooka D."/>
            <person name="Nabeya D."/>
            <person name="Jung N."/>
            <person name="Uechi K."/>
            <person name="Horii T."/>
            <person name="Iida T."/>
            <person name="Fujita J."/>
            <person name="Nakamura S."/>
        </authorList>
    </citation>
    <scope>NUCLEOTIDE SEQUENCE [LARGE SCALE GENOMIC DNA]</scope>
    <source>
        <strain evidence="2 3">JCM 30396</strain>
    </source>
</reference>
<evidence type="ECO:0008006" key="4">
    <source>
        <dbReference type="Google" id="ProtNLM"/>
    </source>
</evidence>
<gene>
    <name evidence="2" type="ORF">MHEL_60080</name>
</gene>
<feature type="region of interest" description="Disordered" evidence="1">
    <location>
        <begin position="499"/>
        <end position="519"/>
    </location>
</feature>
<evidence type="ECO:0000313" key="2">
    <source>
        <dbReference type="EMBL" id="BBY67765.1"/>
    </source>
</evidence>
<proteinExistence type="predicted"/>
<dbReference type="RefSeq" id="WP_246227533.1">
    <property type="nucleotide sequence ID" value="NZ_AP022596.1"/>
</dbReference>